<reference evidence="1 2" key="1">
    <citation type="submission" date="2019-05" db="EMBL/GenBank/DDBJ databases">
        <title>The metagenome of a microbial culture collection derived from dairy environment covers the genomic content of the human microbiome.</title>
        <authorList>
            <person name="Roder T."/>
            <person name="Wuthrich D."/>
            <person name="Sattari Z."/>
            <person name="Von Ah U."/>
            <person name="Bar C."/>
            <person name="Ronchi F."/>
            <person name="Macpherson A.J."/>
            <person name="Ganal-Vonarburg S.C."/>
            <person name="Bruggmann R."/>
            <person name="Vergeres G."/>
        </authorList>
    </citation>
    <scope>NUCLEOTIDE SEQUENCE [LARGE SCALE GENOMIC DNA]</scope>
    <source>
        <strain evidence="1 2">FAM 1079</strain>
    </source>
</reference>
<organism evidence="1 2">
    <name type="scientific">Lentilactobacillus parafarraginis</name>
    <dbReference type="NCBI Taxonomy" id="390842"/>
    <lineage>
        <taxon>Bacteria</taxon>
        <taxon>Bacillati</taxon>
        <taxon>Bacillota</taxon>
        <taxon>Bacilli</taxon>
        <taxon>Lactobacillales</taxon>
        <taxon>Lactobacillaceae</taxon>
        <taxon>Lentilactobacillus</taxon>
    </lineage>
</organism>
<dbReference type="RefSeq" id="WP_138467147.1">
    <property type="nucleotide sequence ID" value="NZ_VBSX01000003.1"/>
</dbReference>
<dbReference type="Pfam" id="PF13289">
    <property type="entry name" value="SIR2_2"/>
    <property type="match status" value="1"/>
</dbReference>
<dbReference type="Gene3D" id="3.40.50.1220">
    <property type="entry name" value="TPP-binding domain"/>
    <property type="match status" value="1"/>
</dbReference>
<proteinExistence type="predicted"/>
<protein>
    <submittedName>
        <fullName evidence="1">Uncharacterized protein</fullName>
    </submittedName>
</protein>
<evidence type="ECO:0000313" key="2">
    <source>
        <dbReference type="Proteomes" id="UP000305100"/>
    </source>
</evidence>
<dbReference type="EMBL" id="VBSX01000003">
    <property type="protein sequence ID" value="TLQ20842.1"/>
    <property type="molecule type" value="Genomic_DNA"/>
</dbReference>
<comment type="caution">
    <text evidence="1">The sequence shown here is derived from an EMBL/GenBank/DDBJ whole genome shotgun (WGS) entry which is preliminary data.</text>
</comment>
<gene>
    <name evidence="1" type="ORF">FEZ41_02155</name>
</gene>
<name>A0A5R9CYI1_9LACO</name>
<sequence>MNSELSKIFSQLIEASDDSRLVIFVGAGVSQNSGLSSWSSLVERMAQILGIKSSNNYTNEQLLKIPEMLYESYPEKYYAVLREELQKKVPSNALDDLIIQLNPDHIITTNYDTLLEDSAKSNTRLFEYVTIFDDSSLLLKGNLGKHFILKMHGDISEENIEQSVVLKESDYLDYDHSHILISTFIKSLLATHVFLFIGYSMSDNNLRLILNWINYLKKQLKINNTSHSIPDNVLLYSKSENKTYPDTQLRQYYRSNNISLVDLDNLPEQVLNYDDEHSLTYKSAKSDYAVLNAIKMRYSYYNDTDFLTALNQLSYTSFNDFGQILTYDTLRSKKPGNNILLYANSTVTMDESLLNKIKKLRNIHGKTSLNLINSILEKSSITEIISTNSKSNKATSFKLPEMTSNKVDLLMRQNHYFSIYKMSTSDTEDASISDKLTIAYTSYLFFPKKSVAILSKLSIDKRKHYLQSLIKYANLTLAGSSFNSSKERIFRDESQLQQLESNTLRIILLGNTNSVKINDQTIEQLVHLHQKNYMENHFYFSFISGYSGKHGQLEALRFLIYDIYNYIRRNSLIIDVSRTSWNNLFSAYSEMIIDTYFDIRNKLMPNRNAQPDYPLNDVDVDILVKFISTETLESQLNLRKIHPLKYDDEKIFCQNFMNLCNSYIQLDIEVHFLTPKSVHPARGLFEKWIENYLLLIKYSDISSQEFIKILKSLFSLIEHVNVDLVILDRIDSIIKSYALKVKDQPTNEVETFLIKYLSDPDHFEKLNTPMKNLTEFNAWPEKVLLSNTLNLGKIQKNINSKSNPDYTVFFISAFKNNKIPSKIANQIINYSLKLFPEMPINLFLDGYLLTSRQNFFHKLIHQIDKNRIPNTKTVIGGLENRQIDALLFFLTTDYRYHRSSLQPIIDVAPMFKFIYAPESFDYSHIDITDRRWQILIIGNLKKGQNRFTKYFKNKQLKKQVISLHQYFQSRNTDINGFTTMSFLESILSI</sequence>
<accession>A0A5R9CYI1</accession>
<evidence type="ECO:0000313" key="1">
    <source>
        <dbReference type="EMBL" id="TLQ20842.1"/>
    </source>
</evidence>
<dbReference type="OrthoDB" id="5521101at2"/>
<dbReference type="SUPFAM" id="SSF52467">
    <property type="entry name" value="DHS-like NAD/FAD-binding domain"/>
    <property type="match status" value="1"/>
</dbReference>
<dbReference type="Proteomes" id="UP000305100">
    <property type="component" value="Unassembled WGS sequence"/>
</dbReference>
<dbReference type="InterPro" id="IPR029035">
    <property type="entry name" value="DHS-like_NAD/FAD-binding_dom"/>
</dbReference>
<dbReference type="AlphaFoldDB" id="A0A5R9CYI1"/>